<protein>
    <submittedName>
        <fullName evidence="2">MarR family protein</fullName>
    </submittedName>
</protein>
<accession>A0A1H5HUV0</accession>
<dbReference type="Pfam" id="PF12802">
    <property type="entry name" value="MarR_2"/>
    <property type="match status" value="1"/>
</dbReference>
<dbReference type="EMBL" id="FNTV01000001">
    <property type="protein sequence ID" value="SEE31773.1"/>
    <property type="molecule type" value="Genomic_DNA"/>
</dbReference>
<name>A0A1H5HUV0_9MICC</name>
<sequence length="124" mass="13505">MSLIVDRVDDMTEWGFLTNHLHALYCVALHPGIRIREIADSVGVQERAAHRIVADLVAGGYLTRRRVGSRNFYELHPNQPIRREGLDEVAVGEILDVLLRPEVKHSTTPGAAVGASGTVNGGVS</sequence>
<dbReference type="SUPFAM" id="SSF46785">
    <property type="entry name" value="Winged helix' DNA-binding domain"/>
    <property type="match status" value="1"/>
</dbReference>
<evidence type="ECO:0000313" key="2">
    <source>
        <dbReference type="EMBL" id="SEE31773.1"/>
    </source>
</evidence>
<gene>
    <name evidence="2" type="ORF">SAMN04489740_1115</name>
</gene>
<feature type="domain" description="HTH marR-type" evidence="1">
    <location>
        <begin position="15"/>
        <end position="67"/>
    </location>
</feature>
<dbReference type="InterPro" id="IPR036388">
    <property type="entry name" value="WH-like_DNA-bd_sf"/>
</dbReference>
<evidence type="ECO:0000313" key="3">
    <source>
        <dbReference type="Proteomes" id="UP000182725"/>
    </source>
</evidence>
<dbReference type="Proteomes" id="UP000182725">
    <property type="component" value="Unassembled WGS sequence"/>
</dbReference>
<proteinExistence type="predicted"/>
<dbReference type="InterPro" id="IPR036390">
    <property type="entry name" value="WH_DNA-bd_sf"/>
</dbReference>
<evidence type="ECO:0000259" key="1">
    <source>
        <dbReference type="Pfam" id="PF12802"/>
    </source>
</evidence>
<reference evidence="2 3" key="1">
    <citation type="submission" date="2016-10" db="EMBL/GenBank/DDBJ databases">
        <authorList>
            <person name="de Groot N.N."/>
        </authorList>
    </citation>
    <scope>NUCLEOTIDE SEQUENCE [LARGE SCALE GENOMIC DNA]</scope>
    <source>
        <strain evidence="2 3">DSM 22274</strain>
    </source>
</reference>
<dbReference type="GO" id="GO:0003700">
    <property type="term" value="F:DNA-binding transcription factor activity"/>
    <property type="evidence" value="ECO:0007669"/>
    <property type="project" value="InterPro"/>
</dbReference>
<dbReference type="AlphaFoldDB" id="A0A1H5HUV0"/>
<organism evidence="2 3">
    <name type="scientific">Arthrobacter alpinus</name>
    <dbReference type="NCBI Taxonomy" id="656366"/>
    <lineage>
        <taxon>Bacteria</taxon>
        <taxon>Bacillati</taxon>
        <taxon>Actinomycetota</taxon>
        <taxon>Actinomycetes</taxon>
        <taxon>Micrococcales</taxon>
        <taxon>Micrococcaceae</taxon>
        <taxon>Arthrobacter</taxon>
    </lineage>
</organism>
<dbReference type="InterPro" id="IPR000835">
    <property type="entry name" value="HTH_MarR-typ"/>
</dbReference>
<dbReference type="Gene3D" id="1.10.10.10">
    <property type="entry name" value="Winged helix-like DNA-binding domain superfamily/Winged helix DNA-binding domain"/>
    <property type="match status" value="1"/>
</dbReference>